<feature type="transmembrane region" description="Helical" evidence="6">
    <location>
        <begin position="409"/>
        <end position="427"/>
    </location>
</feature>
<feature type="transmembrane region" description="Helical" evidence="6">
    <location>
        <begin position="194"/>
        <end position="213"/>
    </location>
</feature>
<evidence type="ECO:0000313" key="9">
    <source>
        <dbReference type="Proteomes" id="UP000184330"/>
    </source>
</evidence>
<dbReference type="EMBL" id="FJOG01000007">
    <property type="protein sequence ID" value="CZR56108.1"/>
    <property type="molecule type" value="Genomic_DNA"/>
</dbReference>
<feature type="transmembrane region" description="Helical" evidence="6">
    <location>
        <begin position="70"/>
        <end position="98"/>
    </location>
</feature>
<feature type="transmembrane region" description="Helical" evidence="6">
    <location>
        <begin position="166"/>
        <end position="187"/>
    </location>
</feature>
<gene>
    <name evidence="8" type="ORF">PAC_05996</name>
</gene>
<keyword evidence="9" id="KW-1185">Reference proteome</keyword>
<dbReference type="GO" id="GO:0005886">
    <property type="term" value="C:plasma membrane"/>
    <property type="evidence" value="ECO:0007669"/>
    <property type="project" value="TreeGrafter"/>
</dbReference>
<feature type="region of interest" description="Disordered" evidence="5">
    <location>
        <begin position="37"/>
        <end position="60"/>
    </location>
</feature>
<feature type="compositionally biased region" description="Polar residues" evidence="5">
    <location>
        <begin position="50"/>
        <end position="60"/>
    </location>
</feature>
<comment type="subcellular location">
    <subcellularLocation>
        <location evidence="1">Membrane</location>
        <topology evidence="1">Multi-pass membrane protein</topology>
    </subcellularLocation>
</comment>
<evidence type="ECO:0000256" key="2">
    <source>
        <dbReference type="ARBA" id="ARBA00022692"/>
    </source>
</evidence>
<keyword evidence="4 6" id="KW-0472">Membrane</keyword>
<reference evidence="8 9" key="1">
    <citation type="submission" date="2016-03" db="EMBL/GenBank/DDBJ databases">
        <authorList>
            <person name="Ploux O."/>
        </authorList>
    </citation>
    <scope>NUCLEOTIDE SEQUENCE [LARGE SCALE GENOMIC DNA]</scope>
    <source>
        <strain evidence="8 9">UAMH 11012</strain>
    </source>
</reference>
<dbReference type="Gene3D" id="1.20.1250.20">
    <property type="entry name" value="MFS general substrate transporter like domains"/>
    <property type="match status" value="1"/>
</dbReference>
<name>A0A1L7WTK6_9HELO</name>
<evidence type="ECO:0000256" key="3">
    <source>
        <dbReference type="ARBA" id="ARBA00022989"/>
    </source>
</evidence>
<evidence type="ECO:0000256" key="6">
    <source>
        <dbReference type="SAM" id="Phobius"/>
    </source>
</evidence>
<keyword evidence="2 6" id="KW-0812">Transmembrane</keyword>
<dbReference type="InterPro" id="IPR036259">
    <property type="entry name" value="MFS_trans_sf"/>
</dbReference>
<dbReference type="AlphaFoldDB" id="A0A1L7WTK6"/>
<feature type="transmembrane region" description="Helical" evidence="6">
    <location>
        <begin position="473"/>
        <end position="492"/>
    </location>
</feature>
<feature type="transmembrane region" description="Helical" evidence="6">
    <location>
        <begin position="137"/>
        <end position="154"/>
    </location>
</feature>
<evidence type="ECO:0000313" key="8">
    <source>
        <dbReference type="EMBL" id="CZR56108.1"/>
    </source>
</evidence>
<sequence length="549" mass="60350">MGYGFVLEDRGGLEKVPGTIILEEDIAHSELTTGALKHGTGRSSHIVLTPQPSDDPNDPLNWSQSRKLTIMLITGMGTILYGAVFGPLLNASLVVIALDLGVTITDITLLSGYQVLVVGCTAPFVSAFSRKYGKRSLFVLSAISAVIGNIIGSTSKNYGQLLAARIIQGLSVSTYESLLLVVIGDLFFVHERGIYTSVVSFLLAAVSNLASVVCGPITNNLGWKYLFHIFIAISSVQTLCQIFFVPETTYRRDRRYEIGELATENFDELAQHEHRHEKEQVTQLESVGTSTSIPKKKTFWQNMKLFDGCYSDESLIQLLIAPFAVCMNISVAYIILVQGWFVGLYVAIAFVMAQIFGLPPYSMSPSGIGYLSLGPFIGGLIAVMLFGAISDPIIIFMTKRNKGVYEPEYRLIIAVLGLISGAGLFGYGHVTQVYGSPYVAATLHGIVLFGVMALIVATSAYALDGYRDMSNEIFIMGMLFKNFLLYGFTYFINNWLARAGPQQVFFVFGATGFGVMAGIPIMYVLGKKYRSYWCRHNLLEKFHIRTHAE</sequence>
<evidence type="ECO:0000256" key="1">
    <source>
        <dbReference type="ARBA" id="ARBA00004141"/>
    </source>
</evidence>
<feature type="transmembrane region" description="Helical" evidence="6">
    <location>
        <begin position="376"/>
        <end position="397"/>
    </location>
</feature>
<feature type="transmembrane region" description="Helical" evidence="6">
    <location>
        <begin position="225"/>
        <end position="245"/>
    </location>
</feature>
<dbReference type="Pfam" id="PF07690">
    <property type="entry name" value="MFS_1"/>
    <property type="match status" value="1"/>
</dbReference>
<evidence type="ECO:0000259" key="7">
    <source>
        <dbReference type="PROSITE" id="PS50850"/>
    </source>
</evidence>
<feature type="transmembrane region" description="Helical" evidence="6">
    <location>
        <begin position="104"/>
        <end position="125"/>
    </location>
</feature>
<dbReference type="InterPro" id="IPR020846">
    <property type="entry name" value="MFS_dom"/>
</dbReference>
<dbReference type="PROSITE" id="PS50850">
    <property type="entry name" value="MFS"/>
    <property type="match status" value="1"/>
</dbReference>
<proteinExistence type="predicted"/>
<dbReference type="PANTHER" id="PTHR23502">
    <property type="entry name" value="MAJOR FACILITATOR SUPERFAMILY"/>
    <property type="match status" value="1"/>
</dbReference>
<feature type="transmembrane region" description="Helical" evidence="6">
    <location>
        <begin position="439"/>
        <end position="461"/>
    </location>
</feature>
<dbReference type="STRING" id="576137.A0A1L7WTK6"/>
<evidence type="ECO:0000256" key="5">
    <source>
        <dbReference type="SAM" id="MobiDB-lite"/>
    </source>
</evidence>
<dbReference type="OrthoDB" id="2585655at2759"/>
<dbReference type="PANTHER" id="PTHR23502:SF29">
    <property type="entry name" value="TRANSPORTER, PUTATIVE (AFU_ORTHOLOGUE AFUA_6G06680)-RELATED"/>
    <property type="match status" value="1"/>
</dbReference>
<keyword evidence="3 6" id="KW-1133">Transmembrane helix</keyword>
<evidence type="ECO:0000256" key="4">
    <source>
        <dbReference type="ARBA" id="ARBA00023136"/>
    </source>
</evidence>
<dbReference type="GO" id="GO:0022857">
    <property type="term" value="F:transmembrane transporter activity"/>
    <property type="evidence" value="ECO:0007669"/>
    <property type="project" value="InterPro"/>
</dbReference>
<organism evidence="8 9">
    <name type="scientific">Phialocephala subalpina</name>
    <dbReference type="NCBI Taxonomy" id="576137"/>
    <lineage>
        <taxon>Eukaryota</taxon>
        <taxon>Fungi</taxon>
        <taxon>Dikarya</taxon>
        <taxon>Ascomycota</taxon>
        <taxon>Pezizomycotina</taxon>
        <taxon>Leotiomycetes</taxon>
        <taxon>Helotiales</taxon>
        <taxon>Mollisiaceae</taxon>
        <taxon>Phialocephala</taxon>
        <taxon>Phialocephala fortinii species complex</taxon>
    </lineage>
</organism>
<dbReference type="InterPro" id="IPR011701">
    <property type="entry name" value="MFS"/>
</dbReference>
<dbReference type="SUPFAM" id="SSF103473">
    <property type="entry name" value="MFS general substrate transporter"/>
    <property type="match status" value="1"/>
</dbReference>
<accession>A0A1L7WTK6</accession>
<feature type="transmembrane region" description="Helical" evidence="6">
    <location>
        <begin position="331"/>
        <end position="356"/>
    </location>
</feature>
<feature type="domain" description="Major facilitator superfamily (MFS) profile" evidence="7">
    <location>
        <begin position="70"/>
        <end position="549"/>
    </location>
</feature>
<protein>
    <submittedName>
        <fullName evidence="8">Related to MFS transporter</fullName>
    </submittedName>
</protein>
<dbReference type="Proteomes" id="UP000184330">
    <property type="component" value="Unassembled WGS sequence"/>
</dbReference>
<feature type="transmembrane region" description="Helical" evidence="6">
    <location>
        <begin position="504"/>
        <end position="525"/>
    </location>
</feature>